<dbReference type="KEGG" id="lnu:N7U66_14405"/>
<feature type="transmembrane region" description="Helical" evidence="5">
    <location>
        <begin position="7"/>
        <end position="25"/>
    </location>
</feature>
<evidence type="ECO:0000256" key="2">
    <source>
        <dbReference type="ARBA" id="ARBA00022692"/>
    </source>
</evidence>
<comment type="subcellular location">
    <subcellularLocation>
        <location evidence="1">Membrane</location>
        <topology evidence="1">Single-pass membrane protein</topology>
    </subcellularLocation>
</comment>
<dbReference type="AlphaFoldDB" id="A0A9E8SCR5"/>
<evidence type="ECO:0000313" key="8">
    <source>
        <dbReference type="Proteomes" id="UP001164705"/>
    </source>
</evidence>
<dbReference type="SUPFAM" id="SSF74653">
    <property type="entry name" value="TolA/TonB C-terminal domain"/>
    <property type="match status" value="1"/>
</dbReference>
<keyword evidence="2 5" id="KW-0812">Transmembrane</keyword>
<dbReference type="Pfam" id="PF03544">
    <property type="entry name" value="TonB_C"/>
    <property type="match status" value="1"/>
</dbReference>
<keyword evidence="3 5" id="KW-1133">Transmembrane helix</keyword>
<keyword evidence="4 5" id="KW-0472">Membrane</keyword>
<dbReference type="GO" id="GO:0016020">
    <property type="term" value="C:membrane"/>
    <property type="evidence" value="ECO:0007669"/>
    <property type="project" value="UniProtKB-SubCell"/>
</dbReference>
<dbReference type="Proteomes" id="UP001164705">
    <property type="component" value="Chromosome"/>
</dbReference>
<accession>A0A9E8SCR5</accession>
<evidence type="ECO:0000313" key="7">
    <source>
        <dbReference type="EMBL" id="WAC01281.1"/>
    </source>
</evidence>
<protein>
    <submittedName>
        <fullName evidence="7">TonB family protein</fullName>
    </submittedName>
</protein>
<evidence type="ECO:0000256" key="3">
    <source>
        <dbReference type="ARBA" id="ARBA00022989"/>
    </source>
</evidence>
<keyword evidence="8" id="KW-1185">Reference proteome</keyword>
<feature type="domain" description="TonB C-terminal" evidence="6">
    <location>
        <begin position="176"/>
        <end position="236"/>
    </location>
</feature>
<evidence type="ECO:0000256" key="5">
    <source>
        <dbReference type="SAM" id="Phobius"/>
    </source>
</evidence>
<sequence>MNNSNKALAITILIVCTMTLFVVSLEFRTYDTEVAEMIIDVTPETILEETEDTEDINTNDSPKTNKGFNETENYKHFAEAYKPIAPPKDFEDPRLKSNQEEPYEIKTAPKNTANASMQNEELTAFESVNSILNKRSNALQSSQSQAVANKNSSITYSLKNRNAAFLPIPIYLCDANGKIVVNITVNANGKVVNTSINTASNSNNECLQEHALDFAKKARFSADSKKSQIGTITFNFEGR</sequence>
<gene>
    <name evidence="7" type="ORF">N7U66_14405</name>
</gene>
<reference evidence="7" key="1">
    <citation type="submission" date="2022-11" db="EMBL/GenBank/DDBJ databases">
        <title>Lacinutrix neustonica HL-RS19T sp. nov., isolated from the surface microlayer sample of brackish Lake Shihwa.</title>
        <authorList>
            <person name="Choi J.Y."/>
            <person name="Hwang C.Y."/>
        </authorList>
    </citation>
    <scope>NUCLEOTIDE SEQUENCE</scope>
    <source>
        <strain evidence="7">HL-RS19</strain>
    </source>
</reference>
<dbReference type="GO" id="GO:0055085">
    <property type="term" value="P:transmembrane transport"/>
    <property type="evidence" value="ECO:0007669"/>
    <property type="project" value="InterPro"/>
</dbReference>
<evidence type="ECO:0000259" key="6">
    <source>
        <dbReference type="Pfam" id="PF03544"/>
    </source>
</evidence>
<dbReference type="NCBIfam" id="TIGR01352">
    <property type="entry name" value="tonB_Cterm"/>
    <property type="match status" value="1"/>
</dbReference>
<dbReference type="InterPro" id="IPR006260">
    <property type="entry name" value="TonB/TolA_C"/>
</dbReference>
<dbReference type="Gene3D" id="3.30.1150.10">
    <property type="match status" value="1"/>
</dbReference>
<dbReference type="InterPro" id="IPR037682">
    <property type="entry name" value="TonB_C"/>
</dbReference>
<dbReference type="EMBL" id="CP113088">
    <property type="protein sequence ID" value="WAC01281.1"/>
    <property type="molecule type" value="Genomic_DNA"/>
</dbReference>
<organism evidence="7 8">
    <name type="scientific">Lacinutrix neustonica</name>
    <dbReference type="NCBI Taxonomy" id="2980107"/>
    <lineage>
        <taxon>Bacteria</taxon>
        <taxon>Pseudomonadati</taxon>
        <taxon>Bacteroidota</taxon>
        <taxon>Flavobacteriia</taxon>
        <taxon>Flavobacteriales</taxon>
        <taxon>Flavobacteriaceae</taxon>
        <taxon>Lacinutrix</taxon>
    </lineage>
</organism>
<evidence type="ECO:0000256" key="4">
    <source>
        <dbReference type="ARBA" id="ARBA00023136"/>
    </source>
</evidence>
<evidence type="ECO:0000256" key="1">
    <source>
        <dbReference type="ARBA" id="ARBA00004167"/>
    </source>
</evidence>
<name>A0A9E8SCR5_9FLAO</name>
<dbReference type="RefSeq" id="WP_267675895.1">
    <property type="nucleotide sequence ID" value="NZ_CP113088.1"/>
</dbReference>
<proteinExistence type="predicted"/>